<keyword evidence="2" id="KW-1185">Reference proteome</keyword>
<reference evidence="3" key="1">
    <citation type="submission" date="2025-08" db="UniProtKB">
        <authorList>
            <consortium name="RefSeq"/>
        </authorList>
    </citation>
    <scope>IDENTIFICATION</scope>
    <source>
        <strain evidence="3">Airmid</strain>
    </source>
</reference>
<dbReference type="Proteomes" id="UP000515146">
    <property type="component" value="Unplaced"/>
</dbReference>
<evidence type="ECO:0000256" key="1">
    <source>
        <dbReference type="SAM" id="Phobius"/>
    </source>
</evidence>
<gene>
    <name evidence="3" type="primary">LOC113791378</name>
</gene>
<keyword evidence="1" id="KW-0812">Transmembrane</keyword>
<sequence>MMIIMMINNNNVQTLTTTTKINNQDIDMRNLTEWYLKIFPYKSVYGLPLSLNCSELIYDRFYRCENSSRFQWHITNDDYFYMTKKFCCFVWNTMICEQNVAAECSNEYSKKLETNKKESFEIVCDYIGSTYQSWSCWWTKDKQIYFSIGFFILIILSIFIIIGIYRINRLINSNQITGKKMKNNIHNDKLEKFLQPFSTKSSLQTITMPISITKSSSSLSSDGYLDELSEQMTTKPKIIDYIYHPHEMSGIIFI</sequence>
<name>A0A6P6XVG7_DERPT</name>
<evidence type="ECO:0000313" key="3">
    <source>
        <dbReference type="RefSeq" id="XP_027196948.1"/>
    </source>
</evidence>
<evidence type="ECO:0000313" key="2">
    <source>
        <dbReference type="Proteomes" id="UP000515146"/>
    </source>
</evidence>
<protein>
    <submittedName>
        <fullName evidence="3">Uncharacterized protein LOC113791378</fullName>
    </submittedName>
</protein>
<dbReference type="RefSeq" id="XP_027196948.1">
    <property type="nucleotide sequence ID" value="XM_027341147.1"/>
</dbReference>
<accession>A0A6P6XVG7</accession>
<proteinExistence type="predicted"/>
<keyword evidence="1" id="KW-1133">Transmembrane helix</keyword>
<dbReference type="InParanoid" id="A0A6P6XVG7"/>
<keyword evidence="1" id="KW-0472">Membrane</keyword>
<dbReference type="AlphaFoldDB" id="A0A6P6XVG7"/>
<feature type="transmembrane region" description="Helical" evidence="1">
    <location>
        <begin position="144"/>
        <end position="165"/>
    </location>
</feature>
<dbReference type="KEGG" id="dpte:113791378"/>
<organism evidence="2 3">
    <name type="scientific">Dermatophagoides pteronyssinus</name>
    <name type="common">European house dust mite</name>
    <dbReference type="NCBI Taxonomy" id="6956"/>
    <lineage>
        <taxon>Eukaryota</taxon>
        <taxon>Metazoa</taxon>
        <taxon>Ecdysozoa</taxon>
        <taxon>Arthropoda</taxon>
        <taxon>Chelicerata</taxon>
        <taxon>Arachnida</taxon>
        <taxon>Acari</taxon>
        <taxon>Acariformes</taxon>
        <taxon>Sarcoptiformes</taxon>
        <taxon>Astigmata</taxon>
        <taxon>Psoroptidia</taxon>
        <taxon>Analgoidea</taxon>
        <taxon>Pyroglyphidae</taxon>
        <taxon>Dermatophagoidinae</taxon>
        <taxon>Dermatophagoides</taxon>
    </lineage>
</organism>